<evidence type="ECO:0008006" key="4">
    <source>
        <dbReference type="Google" id="ProtNLM"/>
    </source>
</evidence>
<keyword evidence="1" id="KW-0472">Membrane</keyword>
<comment type="caution">
    <text evidence="2">The sequence shown here is derived from an EMBL/GenBank/DDBJ whole genome shotgun (WGS) entry which is preliminary data.</text>
</comment>
<feature type="transmembrane region" description="Helical" evidence="1">
    <location>
        <begin position="295"/>
        <end position="317"/>
    </location>
</feature>
<dbReference type="Proteomes" id="UP000288405">
    <property type="component" value="Unassembled WGS sequence"/>
</dbReference>
<evidence type="ECO:0000313" key="2">
    <source>
        <dbReference type="EMBL" id="RUO35787.1"/>
    </source>
</evidence>
<accession>A0A432WQ31</accession>
<dbReference type="OrthoDB" id="7022049at2"/>
<feature type="transmembrane region" description="Helical" evidence="1">
    <location>
        <begin position="18"/>
        <end position="38"/>
    </location>
</feature>
<evidence type="ECO:0000256" key="1">
    <source>
        <dbReference type="SAM" id="Phobius"/>
    </source>
</evidence>
<feature type="transmembrane region" description="Helical" evidence="1">
    <location>
        <begin position="363"/>
        <end position="382"/>
    </location>
</feature>
<dbReference type="EMBL" id="PIPM01000002">
    <property type="protein sequence ID" value="RUO35787.1"/>
    <property type="molecule type" value="Genomic_DNA"/>
</dbReference>
<protein>
    <recommendedName>
        <fullName evidence="4">DUF4153 domain-containing protein</fullName>
    </recommendedName>
</protein>
<keyword evidence="3" id="KW-1185">Reference proteome</keyword>
<reference evidence="2 3" key="1">
    <citation type="journal article" date="2011" name="Front. Microbiol.">
        <title>Genomic signatures of strain selection and enhancement in Bacillus atrophaeus var. globigii, a historical biowarfare simulant.</title>
        <authorList>
            <person name="Gibbons H.S."/>
            <person name="Broomall S.M."/>
            <person name="McNew L.A."/>
            <person name="Daligault H."/>
            <person name="Chapman C."/>
            <person name="Bruce D."/>
            <person name="Karavis M."/>
            <person name="Krepps M."/>
            <person name="McGregor P.A."/>
            <person name="Hong C."/>
            <person name="Park K.H."/>
            <person name="Akmal A."/>
            <person name="Feldman A."/>
            <person name="Lin J.S."/>
            <person name="Chang W.E."/>
            <person name="Higgs B.W."/>
            <person name="Demirev P."/>
            <person name="Lindquist J."/>
            <person name="Liem A."/>
            <person name="Fochler E."/>
            <person name="Read T.D."/>
            <person name="Tapia R."/>
            <person name="Johnson S."/>
            <person name="Bishop-Lilly K.A."/>
            <person name="Detter C."/>
            <person name="Han C."/>
            <person name="Sozhamannan S."/>
            <person name="Rosenzweig C.N."/>
            <person name="Skowronski E.W."/>
        </authorList>
    </citation>
    <scope>NUCLEOTIDE SEQUENCE [LARGE SCALE GENOMIC DNA]</scope>
    <source>
        <strain evidence="2 3">GYP-17</strain>
    </source>
</reference>
<feature type="transmembrane region" description="Helical" evidence="1">
    <location>
        <begin position="77"/>
        <end position="95"/>
    </location>
</feature>
<feature type="transmembrane region" description="Helical" evidence="1">
    <location>
        <begin position="184"/>
        <end position="207"/>
    </location>
</feature>
<evidence type="ECO:0000313" key="3">
    <source>
        <dbReference type="Proteomes" id="UP000288405"/>
    </source>
</evidence>
<gene>
    <name evidence="2" type="ORF">CWE11_03245</name>
</gene>
<sequence>MNEKDTLHEALTRVSQTVLISVALLQGIVIYVLSMYAVEAIPSFEFRMALIIFVVSVPTIFLLSAQNLRDRLLWQNLALAAAIIVPIAGFFSWVMGPGLGFARSTSIALFSWHIFLVGFIATAFFQSRLVRRSFRWHYPTLFHFAWKNALVLWTAVFFTLLSWLVLVLWAALFELIQIDFFGRLFGHDFFIAAMTGLLFGLGVVIGRSQPRAIDASRRLVFMVATWLLPVLAGILIVFTLALPFTGVTLIWERQHPVDWEVTNVLLMMIVLLVVFLNAVLQTGEQPLPYPKWLQLIVRFGLTVAPLLASLVLISVIVRISDQGITPSVYWLGVFGLLFLLHTLGYAVLTWWRGRSPEWLLSRVNISVALVAMPLILLSYTPVLDVYRMSAASQAERIDWSVPNQLEFEHQVSWLRFNTGRYGPEYLRKWLRDPDYAEFAPTLQHALDADNPYWMHRLDRTVDSDRSGDWVSRITGAAPSEELAQVMKERLPNARCEEQPCFALYFALFMDAEGRGQEDTGYLVCEVNNQSRGFASCTVFGEREQGVGWKYIGYVLTHQEAELTALQSGDIQLELPCTHVLIVGEQRHAFNDAACQP</sequence>
<proteinExistence type="predicted"/>
<feature type="transmembrane region" description="Helical" evidence="1">
    <location>
        <begin position="44"/>
        <end position="65"/>
    </location>
</feature>
<feature type="transmembrane region" description="Helical" evidence="1">
    <location>
        <begin position="150"/>
        <end position="172"/>
    </location>
</feature>
<organism evidence="2 3">
    <name type="scientific">Aliidiomarina sanyensis</name>
    <dbReference type="NCBI Taxonomy" id="1249555"/>
    <lineage>
        <taxon>Bacteria</taxon>
        <taxon>Pseudomonadati</taxon>
        <taxon>Pseudomonadota</taxon>
        <taxon>Gammaproteobacteria</taxon>
        <taxon>Alteromonadales</taxon>
        <taxon>Idiomarinaceae</taxon>
        <taxon>Aliidiomarina</taxon>
    </lineage>
</organism>
<feature type="transmembrane region" description="Helical" evidence="1">
    <location>
        <begin position="329"/>
        <end position="351"/>
    </location>
</feature>
<keyword evidence="1" id="KW-1133">Transmembrane helix</keyword>
<dbReference type="AlphaFoldDB" id="A0A432WQ31"/>
<feature type="transmembrane region" description="Helical" evidence="1">
    <location>
        <begin position="264"/>
        <end position="283"/>
    </location>
</feature>
<keyword evidence="1" id="KW-0812">Transmembrane</keyword>
<name>A0A432WQ31_9GAMM</name>
<feature type="transmembrane region" description="Helical" evidence="1">
    <location>
        <begin position="219"/>
        <end position="244"/>
    </location>
</feature>
<dbReference type="RefSeq" id="WP_126776163.1">
    <property type="nucleotide sequence ID" value="NZ_PIPM01000002.1"/>
</dbReference>
<feature type="transmembrane region" description="Helical" evidence="1">
    <location>
        <begin position="107"/>
        <end position="129"/>
    </location>
</feature>